<accession>A0A0C2HGH2</accession>
<name>A0A0C2HGH2_9STAP</name>
<dbReference type="PROSITE" id="PS00082">
    <property type="entry name" value="EXTRADIOL_DIOXYGENAS"/>
    <property type="match status" value="1"/>
</dbReference>
<reference evidence="11" key="2">
    <citation type="submission" date="2020-04" db="EMBL/GenBank/DDBJ databases">
        <authorList>
            <person name="Tanveer F."/>
            <person name="Xie Y."/>
            <person name="Shinwari Z.K."/>
        </authorList>
    </citation>
    <scope>NUCLEOTIDE SEQUENCE</scope>
    <source>
        <strain evidence="11">MOSEL-ME25</strain>
    </source>
</reference>
<dbReference type="Proteomes" id="UP000031546">
    <property type="component" value="Unassembled WGS sequence"/>
</dbReference>
<comment type="caution">
    <text evidence="10">The sequence shown here is derived from an EMBL/GenBank/DDBJ whole genome shotgun (WGS) entry which is preliminary data.</text>
</comment>
<dbReference type="PROSITE" id="PS51819">
    <property type="entry name" value="VOC"/>
    <property type="match status" value="2"/>
</dbReference>
<dbReference type="Proteomes" id="UP000527860">
    <property type="component" value="Unassembled WGS sequence"/>
</dbReference>
<dbReference type="EMBL" id="JABEVU030000001">
    <property type="protein sequence ID" value="MDB0580831.1"/>
    <property type="molecule type" value="Genomic_DNA"/>
</dbReference>
<dbReference type="GO" id="GO:0008687">
    <property type="term" value="F:3,4-dihydroxyphenylacetate 2,3-dioxygenase activity"/>
    <property type="evidence" value="ECO:0007669"/>
    <property type="project" value="UniProtKB-EC"/>
</dbReference>
<dbReference type="InterPro" id="IPR029068">
    <property type="entry name" value="Glyas_Bleomycin-R_OHBP_Dase"/>
</dbReference>
<dbReference type="GeneID" id="77845584"/>
<sequence>MNFDIKRTGRAVLHVTDLEKSKEFYESLGLIETESDDENVFYRAIEDHNHHCLWLRKMPEAAVEVISYRVDSEGDLDRLADFFETEGTEVIWMEKGMQPAIGRTLRVQDVSGIPCEYYCEMDKVERMLQRFDVHVGAKVQRIDHFNCAVPDVQKAYDYYIDKLGFACSEYTTTKGSDEVWAAWLHRKPGVHDTAFMNSIGPRLHHIGFWLKDPMSLIDGCDYLAAKGLAPTIERGPGRHGLSNAFFLYLRDPDGHRIELYNGDYYTGDSDFDPVEWDLDDPQRQTFWGHEAPDSWFEEASTFLNVYTGEKVETEQPKLDKRKPNTII</sequence>
<reference evidence="10 12" key="1">
    <citation type="submission" date="2015-01" db="EMBL/GenBank/DDBJ databases">
        <title>Genome sequences of high lactate-tolerant strain Salinicoccus roseus W12 with industrial interest.</title>
        <authorList>
            <person name="Wang H."/>
            <person name="Yu B."/>
        </authorList>
    </citation>
    <scope>NUCLEOTIDE SEQUENCE [LARGE SCALE GENOMIC DNA]</scope>
    <source>
        <strain evidence="10 12">W12</strain>
    </source>
</reference>
<dbReference type="GO" id="GO:0004493">
    <property type="term" value="F:methylmalonyl-CoA epimerase activity"/>
    <property type="evidence" value="ECO:0007669"/>
    <property type="project" value="TreeGrafter"/>
</dbReference>
<evidence type="ECO:0000256" key="2">
    <source>
        <dbReference type="ARBA" id="ARBA00008784"/>
    </source>
</evidence>
<dbReference type="EMBL" id="JXII01000006">
    <property type="protein sequence ID" value="KIH70719.1"/>
    <property type="molecule type" value="Genomic_DNA"/>
</dbReference>
<dbReference type="OrthoDB" id="317332at2"/>
<dbReference type="STRING" id="45670.SN16_08450"/>
<proteinExistence type="inferred from homology"/>
<dbReference type="GO" id="GO:0046491">
    <property type="term" value="P:L-methylmalonyl-CoA metabolic process"/>
    <property type="evidence" value="ECO:0007669"/>
    <property type="project" value="TreeGrafter"/>
</dbReference>
<feature type="domain" description="VOC" evidence="9">
    <location>
        <begin position="7"/>
        <end position="120"/>
    </location>
</feature>
<gene>
    <name evidence="11" type="primary">hpaD</name>
    <name evidence="11" type="ORF">F7P68_0009825</name>
    <name evidence="10" type="ORF">SN16_08450</name>
</gene>
<protein>
    <submittedName>
        <fullName evidence="10">3,4-dihydroxyphenylacetate 2,3-dioxygenase</fullName>
        <ecNumber evidence="11">1.13.11.15</ecNumber>
    </submittedName>
</protein>
<dbReference type="SUPFAM" id="SSF54593">
    <property type="entry name" value="Glyoxalase/Bleomycin resistance protein/Dihydroxybiphenyl dioxygenase"/>
    <property type="match status" value="2"/>
</dbReference>
<dbReference type="InterPro" id="IPR037523">
    <property type="entry name" value="VOC_core"/>
</dbReference>
<dbReference type="Gene3D" id="3.10.180.10">
    <property type="entry name" value="2,3-Dihydroxybiphenyl 1,2-Dioxygenase, domain 1"/>
    <property type="match status" value="2"/>
</dbReference>
<keyword evidence="7 8" id="KW-0408">Iron</keyword>
<keyword evidence="3" id="KW-0479">Metal-binding</keyword>
<comment type="cofactor">
    <cofactor evidence="1 8">
        <name>Fe(2+)</name>
        <dbReference type="ChEBI" id="CHEBI:29033"/>
    </cofactor>
</comment>
<comment type="similarity">
    <text evidence="2 8">Belongs to the extradiol ring-cleavage dioxygenase family.</text>
</comment>
<dbReference type="InterPro" id="IPR000486">
    <property type="entry name" value="Xdiol_ring_cleave_dOase_1/2"/>
</dbReference>
<dbReference type="EC" id="1.13.11.15" evidence="11"/>
<evidence type="ECO:0000313" key="12">
    <source>
        <dbReference type="Proteomes" id="UP000031546"/>
    </source>
</evidence>
<reference evidence="11" key="3">
    <citation type="submission" date="2022-12" db="EMBL/GenBank/DDBJ databases">
        <title>Genome analysis and biological profiling of marine Salinicoccus roseus MOSEL-ME25.</title>
        <authorList>
            <person name="Mirza F.T."/>
            <person name="Xie Y."/>
            <person name="Shinwari Z.K."/>
        </authorList>
    </citation>
    <scope>NUCLEOTIDE SEQUENCE</scope>
    <source>
        <strain evidence="11">MOSEL-ME25</strain>
    </source>
</reference>
<feature type="domain" description="VOC" evidence="9">
    <location>
        <begin position="141"/>
        <end position="262"/>
    </location>
</feature>
<evidence type="ECO:0000256" key="3">
    <source>
        <dbReference type="ARBA" id="ARBA00022723"/>
    </source>
</evidence>
<keyword evidence="5 8" id="KW-0223">Dioxygenase</keyword>
<keyword evidence="6 8" id="KW-0560">Oxidoreductase</keyword>
<evidence type="ECO:0000256" key="7">
    <source>
        <dbReference type="ARBA" id="ARBA00023004"/>
    </source>
</evidence>
<keyword evidence="4 8" id="KW-0058">Aromatic hydrocarbons catabolism</keyword>
<evidence type="ECO:0000313" key="10">
    <source>
        <dbReference type="EMBL" id="KIH70719.1"/>
    </source>
</evidence>
<evidence type="ECO:0000256" key="8">
    <source>
        <dbReference type="RuleBase" id="RU000683"/>
    </source>
</evidence>
<evidence type="ECO:0000313" key="11">
    <source>
        <dbReference type="EMBL" id="MDB0580831.1"/>
    </source>
</evidence>
<keyword evidence="13" id="KW-1185">Reference proteome</keyword>
<organism evidence="10 12">
    <name type="scientific">Salinicoccus roseus</name>
    <dbReference type="NCBI Taxonomy" id="45670"/>
    <lineage>
        <taxon>Bacteria</taxon>
        <taxon>Bacillati</taxon>
        <taxon>Bacillota</taxon>
        <taxon>Bacilli</taxon>
        <taxon>Bacillales</taxon>
        <taxon>Staphylococcaceae</taxon>
        <taxon>Salinicoccus</taxon>
    </lineage>
</organism>
<dbReference type="InterPro" id="IPR011981">
    <property type="entry name" value="DHPA_dOase_Mn/Fe"/>
</dbReference>
<dbReference type="GO" id="GO:0008198">
    <property type="term" value="F:ferrous iron binding"/>
    <property type="evidence" value="ECO:0007669"/>
    <property type="project" value="InterPro"/>
</dbReference>
<dbReference type="InterPro" id="IPR051785">
    <property type="entry name" value="MMCE/EMCE_epimerase"/>
</dbReference>
<evidence type="ECO:0000256" key="5">
    <source>
        <dbReference type="ARBA" id="ARBA00022964"/>
    </source>
</evidence>
<dbReference type="PANTHER" id="PTHR43048:SF3">
    <property type="entry name" value="METHYLMALONYL-COA EPIMERASE, MITOCHONDRIAL"/>
    <property type="match status" value="1"/>
</dbReference>
<dbReference type="AlphaFoldDB" id="A0A0C2HGH2"/>
<dbReference type="RefSeq" id="WP_040106177.1">
    <property type="nucleotide sequence ID" value="NZ_JABEVU030000001.1"/>
</dbReference>
<dbReference type="InterPro" id="IPR004360">
    <property type="entry name" value="Glyas_Fos-R_dOase_dom"/>
</dbReference>
<dbReference type="Pfam" id="PF00903">
    <property type="entry name" value="Glyoxalase"/>
    <property type="match status" value="2"/>
</dbReference>
<evidence type="ECO:0000259" key="9">
    <source>
        <dbReference type="PROSITE" id="PS51819"/>
    </source>
</evidence>
<evidence type="ECO:0000256" key="6">
    <source>
        <dbReference type="ARBA" id="ARBA00023002"/>
    </source>
</evidence>
<evidence type="ECO:0000256" key="1">
    <source>
        <dbReference type="ARBA" id="ARBA00001954"/>
    </source>
</evidence>
<evidence type="ECO:0000313" key="13">
    <source>
        <dbReference type="Proteomes" id="UP000527860"/>
    </source>
</evidence>
<evidence type="ECO:0000256" key="4">
    <source>
        <dbReference type="ARBA" id="ARBA00022797"/>
    </source>
</evidence>
<dbReference type="PANTHER" id="PTHR43048">
    <property type="entry name" value="METHYLMALONYL-COA EPIMERASE"/>
    <property type="match status" value="1"/>
</dbReference>
<dbReference type="NCBIfam" id="TIGR02295">
    <property type="entry name" value="HpaD"/>
    <property type="match status" value="1"/>
</dbReference>